<gene>
    <name evidence="2" type="ORF">AWC12_20085</name>
    <name evidence="1" type="ORF">OY187_31055</name>
</gene>
<reference evidence="1" key="2">
    <citation type="submission" date="2022-12" db="EMBL/GenBank/DDBJ databases">
        <title>Whole genome sequence of Mycolicibacterium iranicum strain SBH312.</title>
        <authorList>
            <person name="Jani J."/>
            <person name="Arifin Mustapha Z."/>
            <person name="Ahmed K."/>
            <person name="Kai Ling C."/>
        </authorList>
    </citation>
    <scope>NUCLEOTIDE SEQUENCE</scope>
    <source>
        <strain evidence="1">SBH312</strain>
    </source>
</reference>
<evidence type="ECO:0000313" key="2">
    <source>
        <dbReference type="EMBL" id="ORV85422.1"/>
    </source>
</evidence>
<organism evidence="2 3">
    <name type="scientific">Mycolicibacterium iranicum</name>
    <name type="common">Mycobacterium iranicum</name>
    <dbReference type="NCBI Taxonomy" id="912594"/>
    <lineage>
        <taxon>Bacteria</taxon>
        <taxon>Bacillati</taxon>
        <taxon>Actinomycetota</taxon>
        <taxon>Actinomycetes</taxon>
        <taxon>Mycobacteriales</taxon>
        <taxon>Mycobacteriaceae</taxon>
        <taxon>Mycolicibacterium</taxon>
    </lineage>
</organism>
<dbReference type="EMBL" id="JAPQYE010000032">
    <property type="protein sequence ID" value="MCZ0732493.1"/>
    <property type="molecule type" value="Genomic_DNA"/>
</dbReference>
<proteinExistence type="predicted"/>
<dbReference type="EMBL" id="LQPC01000041">
    <property type="protein sequence ID" value="ORV85422.1"/>
    <property type="molecule type" value="Genomic_DNA"/>
</dbReference>
<sequence>MQSRIEVRQLAGIAWDWVLYTTVDGANVLGVMFSVGPYKVDIERFFAMPEHCRTDDPAEIAARIRREYPRTSYVEIPRANIQTCSANTGATAGESDLRTSASTTFADKVKTIIGPSLTRRGFTFDRVLEMDEGGRIGFAAFFRNTICKVQVYWSARGRELNCMIAAHSAPYVHGLYDKSAQWHYLNESVSEIPLEELVEQTRSDKALFKNRDTWLTWLAARIDEYYESAVAGIQGETDLNGDDHEHH</sequence>
<name>A0A1X1WG04_MYCIR</name>
<dbReference type="Proteomes" id="UP000193622">
    <property type="component" value="Unassembled WGS sequence"/>
</dbReference>
<dbReference type="Proteomes" id="UP001084650">
    <property type="component" value="Unassembled WGS sequence"/>
</dbReference>
<protein>
    <submittedName>
        <fullName evidence="2">Uncharacterized protein</fullName>
    </submittedName>
</protein>
<keyword evidence="4" id="KW-1185">Reference proteome</keyword>
<dbReference type="AlphaFoldDB" id="A0A1X1WG04"/>
<dbReference type="RefSeq" id="WP_085176420.1">
    <property type="nucleotide sequence ID" value="NZ_JAPQYE010000032.1"/>
</dbReference>
<comment type="caution">
    <text evidence="2">The sequence shown here is derived from an EMBL/GenBank/DDBJ whole genome shotgun (WGS) entry which is preliminary data.</text>
</comment>
<reference evidence="2 3" key="1">
    <citation type="submission" date="2016-01" db="EMBL/GenBank/DDBJ databases">
        <title>The new phylogeny of the genus Mycobacterium.</title>
        <authorList>
            <person name="Tarcisio F."/>
            <person name="Conor M."/>
            <person name="Antonella G."/>
            <person name="Elisabetta G."/>
            <person name="Giulia F.S."/>
            <person name="Sara T."/>
            <person name="Anna F."/>
            <person name="Clotilde B."/>
            <person name="Roberto B."/>
            <person name="Veronica D.S."/>
            <person name="Fabio R."/>
            <person name="Monica P."/>
            <person name="Olivier J."/>
            <person name="Enrico T."/>
            <person name="Nicola S."/>
        </authorList>
    </citation>
    <scope>NUCLEOTIDE SEQUENCE [LARGE SCALE GENOMIC DNA]</scope>
    <source>
        <strain evidence="2 3">DSM 45541</strain>
    </source>
</reference>
<evidence type="ECO:0000313" key="4">
    <source>
        <dbReference type="Proteomes" id="UP001084650"/>
    </source>
</evidence>
<accession>A0A1X1WG04</accession>
<evidence type="ECO:0000313" key="3">
    <source>
        <dbReference type="Proteomes" id="UP000193622"/>
    </source>
</evidence>
<evidence type="ECO:0000313" key="1">
    <source>
        <dbReference type="EMBL" id="MCZ0732493.1"/>
    </source>
</evidence>